<dbReference type="AlphaFoldDB" id="A0A328AT39"/>
<dbReference type="CDD" id="cd14788">
    <property type="entry name" value="GumN"/>
    <property type="match status" value="1"/>
</dbReference>
<evidence type="ECO:0000313" key="1">
    <source>
        <dbReference type="EMBL" id="RAK58263.1"/>
    </source>
</evidence>
<keyword evidence="2" id="KW-1185">Reference proteome</keyword>
<dbReference type="InterPro" id="IPR002816">
    <property type="entry name" value="TraB/PrgY/GumN_fam"/>
</dbReference>
<sequence>MRLTVSGGRRRIGMTGLSVADYYRTIPERRMSVRFRLGLLVAVLLAATSAAAQTAPPVDPDAVLVEELVVTARDPGPAWWKVSDADTTVYVLGAPSLAPKRMQWDLSVFQRRLEGANVVILPFQDLRVRVTGAIGAAFNLMRLRGGPYEERLDPASRARFASAREKVGKSAGRYGTGNPLAAGLMLATDYREANNLTTSDPTKLIKLLAQRAKVPISQKSYDLGPLMGAIIRTSPAAGRACLDEVLTQVEAGPGVTLAATRAWAEGDVRGALGNERTWERCIASVPGAQAFDNRVKADQVAAIEQALKAPGHAIAVVPLRPLLSQGGVLDRLRAAGYEVGTPGEVSEETE</sequence>
<dbReference type="Pfam" id="PF01963">
    <property type="entry name" value="TraB_PrgY_gumN"/>
    <property type="match status" value="1"/>
</dbReference>
<gene>
    <name evidence="1" type="ORF">DJ018_06725</name>
</gene>
<accession>A0A328AT39</accession>
<reference evidence="2" key="1">
    <citation type="submission" date="2018-05" db="EMBL/GenBank/DDBJ databases">
        <authorList>
            <person name="Li X."/>
        </authorList>
    </citation>
    <scope>NUCLEOTIDE SEQUENCE [LARGE SCALE GENOMIC DNA]</scope>
    <source>
        <strain evidence="2">YIM 73061</strain>
    </source>
</reference>
<dbReference type="EMBL" id="QFYR01000001">
    <property type="protein sequence ID" value="RAK58263.1"/>
    <property type="molecule type" value="Genomic_DNA"/>
</dbReference>
<dbReference type="OrthoDB" id="7181390at2"/>
<evidence type="ECO:0000313" key="2">
    <source>
        <dbReference type="Proteomes" id="UP000249725"/>
    </source>
</evidence>
<comment type="caution">
    <text evidence="1">The sequence shown here is derived from an EMBL/GenBank/DDBJ whole genome shotgun (WGS) entry which is preliminary data.</text>
</comment>
<dbReference type="Proteomes" id="UP000249725">
    <property type="component" value="Unassembled WGS sequence"/>
</dbReference>
<protein>
    <submittedName>
        <fullName evidence="1">TraB/GumN family protein</fullName>
    </submittedName>
</protein>
<organism evidence="1 2">
    <name type="scientific">Phenylobacterium deserti</name>
    <dbReference type="NCBI Taxonomy" id="1914756"/>
    <lineage>
        <taxon>Bacteria</taxon>
        <taxon>Pseudomonadati</taxon>
        <taxon>Pseudomonadota</taxon>
        <taxon>Alphaproteobacteria</taxon>
        <taxon>Caulobacterales</taxon>
        <taxon>Caulobacteraceae</taxon>
        <taxon>Phenylobacterium</taxon>
    </lineage>
</organism>
<proteinExistence type="predicted"/>
<name>A0A328AT39_9CAUL</name>